<feature type="transmembrane region" description="Helical" evidence="1">
    <location>
        <begin position="352"/>
        <end position="373"/>
    </location>
</feature>
<dbReference type="EMBL" id="KZ819634">
    <property type="protein sequence ID" value="PWN93559.1"/>
    <property type="molecule type" value="Genomic_DNA"/>
</dbReference>
<proteinExistence type="predicted"/>
<reference evidence="2 3" key="1">
    <citation type="journal article" date="2018" name="Mol. Biol. Evol.">
        <title>Broad Genomic Sampling Reveals a Smut Pathogenic Ancestry of the Fungal Clade Ustilaginomycotina.</title>
        <authorList>
            <person name="Kijpornyongpan T."/>
            <person name="Mondo S.J."/>
            <person name="Barry K."/>
            <person name="Sandor L."/>
            <person name="Lee J."/>
            <person name="Lipzen A."/>
            <person name="Pangilinan J."/>
            <person name="LaButti K."/>
            <person name="Hainaut M."/>
            <person name="Henrissat B."/>
            <person name="Grigoriev I.V."/>
            <person name="Spatafora J.W."/>
            <person name="Aime M.C."/>
        </authorList>
    </citation>
    <scope>NUCLEOTIDE SEQUENCE [LARGE SCALE GENOMIC DNA]</scope>
    <source>
        <strain evidence="2 3">MCA 4198</strain>
    </source>
</reference>
<dbReference type="RefSeq" id="XP_025380757.1">
    <property type="nucleotide sequence ID" value="XM_025524663.1"/>
</dbReference>
<organism evidence="2 3">
    <name type="scientific">Acaromyces ingoldii</name>
    <dbReference type="NCBI Taxonomy" id="215250"/>
    <lineage>
        <taxon>Eukaryota</taxon>
        <taxon>Fungi</taxon>
        <taxon>Dikarya</taxon>
        <taxon>Basidiomycota</taxon>
        <taxon>Ustilaginomycotina</taxon>
        <taxon>Exobasidiomycetes</taxon>
        <taxon>Exobasidiales</taxon>
        <taxon>Cryptobasidiaceae</taxon>
        <taxon>Acaromyces</taxon>
    </lineage>
</organism>
<gene>
    <name evidence="2" type="ORF">FA10DRAFT_298934</name>
</gene>
<keyword evidence="3" id="KW-1185">Reference proteome</keyword>
<feature type="non-terminal residue" evidence="2">
    <location>
        <position position="386"/>
    </location>
</feature>
<keyword evidence="1" id="KW-1133">Transmembrane helix</keyword>
<protein>
    <submittedName>
        <fullName evidence="2">Uncharacterized protein</fullName>
    </submittedName>
</protein>
<feature type="transmembrane region" description="Helical" evidence="1">
    <location>
        <begin position="320"/>
        <end position="340"/>
    </location>
</feature>
<dbReference type="Proteomes" id="UP000245768">
    <property type="component" value="Unassembled WGS sequence"/>
</dbReference>
<sequence>MSQDEEEDKVRYAYKEPSFTDVNRAKGRFTLDLCEVTFVQRSWTSGWASMEHVKEEEVKEERKPIEELALFHETVGHLAGNLYELSVKLNDLGGSNSFAYSAYILGLWLFRLWRLIQLQGEAFERKHTRLQSSEEERNRRVVTLISTIARYATASLKDDDDDGFIQKTPYEEEGARRHEKAPSLSTRHLFEPGYDAWRIEKPFEEDEKRRFTQGQLERNMRICLRCVRKEIRILEQDVNTMHVVRHRPAFQSFRVSLDKTFDEFERPLLSNSHTLKTKDLRRFTRALAECIERLAVVNESGVKRARAAQLATLDTLRNEGIIAGLILTTAASALALVVSLERSARPAIDTAAFILFESSTILSLWASLLYMLSSVRLSHSLSRPFM</sequence>
<dbReference type="AlphaFoldDB" id="A0A316YWB1"/>
<name>A0A316YWB1_9BASI</name>
<accession>A0A316YWB1</accession>
<keyword evidence="1" id="KW-0812">Transmembrane</keyword>
<evidence type="ECO:0000256" key="1">
    <source>
        <dbReference type="SAM" id="Phobius"/>
    </source>
</evidence>
<keyword evidence="1" id="KW-0472">Membrane</keyword>
<dbReference type="GeneID" id="37046579"/>
<evidence type="ECO:0000313" key="2">
    <source>
        <dbReference type="EMBL" id="PWN93559.1"/>
    </source>
</evidence>
<dbReference type="InParanoid" id="A0A316YWB1"/>
<evidence type="ECO:0000313" key="3">
    <source>
        <dbReference type="Proteomes" id="UP000245768"/>
    </source>
</evidence>